<dbReference type="InterPro" id="IPR027417">
    <property type="entry name" value="P-loop_NTPase"/>
</dbReference>
<dbReference type="Proteomes" id="UP000236333">
    <property type="component" value="Unassembled WGS sequence"/>
</dbReference>
<accession>A0A2J7ZJF0</accession>
<organism evidence="5 6">
    <name type="scientific">Tetrabaena socialis</name>
    <dbReference type="NCBI Taxonomy" id="47790"/>
    <lineage>
        <taxon>Eukaryota</taxon>
        <taxon>Viridiplantae</taxon>
        <taxon>Chlorophyta</taxon>
        <taxon>core chlorophytes</taxon>
        <taxon>Chlorophyceae</taxon>
        <taxon>CS clade</taxon>
        <taxon>Chlamydomonadales</taxon>
        <taxon>Tetrabaenaceae</taxon>
        <taxon>Tetrabaena</taxon>
    </lineage>
</organism>
<feature type="domain" description="SF3 helicase" evidence="4">
    <location>
        <begin position="376"/>
        <end position="571"/>
    </location>
</feature>
<dbReference type="PROSITE" id="PS51206">
    <property type="entry name" value="SF3_HELICASE_1"/>
    <property type="match status" value="1"/>
</dbReference>
<evidence type="ECO:0000256" key="1">
    <source>
        <dbReference type="ARBA" id="ARBA00022741"/>
    </source>
</evidence>
<dbReference type="Pfam" id="PF23162">
    <property type="entry name" value="AEP_C962R"/>
    <property type="match status" value="1"/>
</dbReference>
<keyword evidence="1" id="KW-0547">Nucleotide-binding</keyword>
<dbReference type="AlphaFoldDB" id="A0A2J7ZJF0"/>
<dbReference type="InterPro" id="IPR006500">
    <property type="entry name" value="Helicase_put_C_phage/plasmid"/>
</dbReference>
<keyword evidence="2" id="KW-0378">Hydrolase</keyword>
<dbReference type="PANTHER" id="PTHR35372:SF2">
    <property type="entry name" value="SF3 HELICASE DOMAIN-CONTAINING PROTEIN"/>
    <property type="match status" value="1"/>
</dbReference>
<dbReference type="InterPro" id="IPR014015">
    <property type="entry name" value="Helicase_SF3_DNA-vir"/>
</dbReference>
<dbReference type="OrthoDB" id="542277at2759"/>
<evidence type="ECO:0000259" key="4">
    <source>
        <dbReference type="PROSITE" id="PS51206"/>
    </source>
</evidence>
<name>A0A2J7ZJF0_9CHLO</name>
<dbReference type="InterPro" id="IPR056443">
    <property type="entry name" value="AEP_C962R"/>
</dbReference>
<keyword evidence="3" id="KW-0067">ATP-binding</keyword>
<dbReference type="InterPro" id="IPR014819">
    <property type="entry name" value="PriCT_2"/>
</dbReference>
<evidence type="ECO:0000256" key="3">
    <source>
        <dbReference type="ARBA" id="ARBA00022840"/>
    </source>
</evidence>
<evidence type="ECO:0000256" key="2">
    <source>
        <dbReference type="ARBA" id="ARBA00022801"/>
    </source>
</evidence>
<sequence>MLYKSALAKGEDVYITEKHRTIGPMLVDLDFRFDPVESHEKPVRTYTTATIDAFANLLGSCVSHYVDKETFDIFVLEKPSGPTSIKSLVKDGLHFQIPDIVTRPGVQYVVRADVLKGMPAVLDHLNLVNRYEDVLDESIIERNNWLMYMSKKPGSCPYLVTRVLRYRASDKVLQDVTADTQLDAQSLTDRFSIQNKFEETPIREERLNDVIDHEQQMQEKRKRRELVQTVLTNQPVTSNNICENLEVVCKLVDILDASRGESYNDWVRVGWCLRNIDHRLLDKWIEFSRRSPKYVEGECARMWMHMRMGGLGMGTLHIQHHVSGTHYDIARVVHHMYRYEYVCSSLRNRTWYEFRNHRWHYSDSACSLRKRLSTYVFNEYAQCALYHQHKAVNGDSEQEAQKRNVEMCNKLNAIALKLKTTNFKDNIIKERFHIWMVSGCNGKSLSVELFDKALGDYTCKFPVTLLTQKRAASNAATSEIARAKGRRFACLQEPSEDERLNIGLLKELTGGDKVQACALYKEPVEFKPQWHIALLCNHLPHVPSDDGGTWRRIRVVEFTSKFVEFPKNANEFPIDLELSEKLDEWKEPFMSLLIEYYKTRYAKKKIKEPDAVLACTREYQKNNDHFADFVDTCIQKTSPSGVLRMSDAFSEFRSWVKDDNIPIRVPKKKDVQKYLDHALGKPSMENGDVCYRGFSVRDRGGGFSNKGGADYDD</sequence>
<protein>
    <submittedName>
        <fullName evidence="5">Putative helicase</fullName>
    </submittedName>
</protein>
<dbReference type="EMBL" id="PGGS01001449">
    <property type="protein sequence ID" value="PNH00386.1"/>
    <property type="molecule type" value="Genomic_DNA"/>
</dbReference>
<dbReference type="InterPro" id="IPR051620">
    <property type="entry name" value="ORF904-like_C"/>
</dbReference>
<dbReference type="GO" id="GO:0005524">
    <property type="term" value="F:ATP binding"/>
    <property type="evidence" value="ECO:0007669"/>
    <property type="project" value="UniProtKB-KW"/>
</dbReference>
<evidence type="ECO:0000313" key="6">
    <source>
        <dbReference type="Proteomes" id="UP000236333"/>
    </source>
</evidence>
<dbReference type="GO" id="GO:0016817">
    <property type="term" value="F:hydrolase activity, acting on acid anhydrides"/>
    <property type="evidence" value="ECO:0007669"/>
    <property type="project" value="InterPro"/>
</dbReference>
<reference evidence="5 6" key="1">
    <citation type="journal article" date="2017" name="Mol. Biol. Evol.">
        <title>The 4-celled Tetrabaena socialis nuclear genome reveals the essential components for genetic control of cell number at the origin of multicellularity in the volvocine lineage.</title>
        <authorList>
            <person name="Featherston J."/>
            <person name="Arakaki Y."/>
            <person name="Hanschen E.R."/>
            <person name="Ferris P.J."/>
            <person name="Michod R.E."/>
            <person name="Olson B.J.S.C."/>
            <person name="Nozaki H."/>
            <person name="Durand P.M."/>
        </authorList>
    </citation>
    <scope>NUCLEOTIDE SEQUENCE [LARGE SCALE GENOMIC DNA]</scope>
    <source>
        <strain evidence="5 6">NIES-571</strain>
    </source>
</reference>
<evidence type="ECO:0000313" key="5">
    <source>
        <dbReference type="EMBL" id="PNH00386.1"/>
    </source>
</evidence>
<dbReference type="NCBIfam" id="TIGR01613">
    <property type="entry name" value="primase_Cterm"/>
    <property type="match status" value="1"/>
</dbReference>
<gene>
    <name evidence="5" type="ORF">TSOC_013794</name>
</gene>
<proteinExistence type="predicted"/>
<dbReference type="GO" id="GO:0004386">
    <property type="term" value="F:helicase activity"/>
    <property type="evidence" value="ECO:0007669"/>
    <property type="project" value="UniProtKB-KW"/>
</dbReference>
<dbReference type="Gene3D" id="3.40.50.300">
    <property type="entry name" value="P-loop containing nucleotide triphosphate hydrolases"/>
    <property type="match status" value="1"/>
</dbReference>
<keyword evidence="6" id="KW-1185">Reference proteome</keyword>
<dbReference type="Pfam" id="PF08707">
    <property type="entry name" value="PriCT_2"/>
    <property type="match status" value="1"/>
</dbReference>
<keyword evidence="5" id="KW-0347">Helicase</keyword>
<comment type="caution">
    <text evidence="5">The sequence shown here is derived from an EMBL/GenBank/DDBJ whole genome shotgun (WGS) entry which is preliminary data.</text>
</comment>
<dbReference type="PANTHER" id="PTHR35372">
    <property type="entry name" value="ATP BINDING PROTEIN-RELATED"/>
    <property type="match status" value="1"/>
</dbReference>